<keyword evidence="1" id="KW-0472">Membrane</keyword>
<comment type="caution">
    <text evidence="2">The sequence shown here is derived from an EMBL/GenBank/DDBJ whole genome shotgun (WGS) entry which is preliminary data.</text>
</comment>
<feature type="transmembrane region" description="Helical" evidence="1">
    <location>
        <begin position="162"/>
        <end position="181"/>
    </location>
</feature>
<sequence length="216" mass="22176">MRTEDFIAALAADHRRPRLGPAVTPGLALGLAVASGGLAALLLLALVAGFRPGLGAALGTLRVGFKVALMLSLLAPALGLLRRLAEPGAPLGPWPRWLLLPSLLALAALALEAGAIPAATWRDRMIGQSAAFCLVMIPLLAAAPMAALMLALRQGAPTQPGLAGLVAGLASGCLAGGIYALRCGDDSPFFVILWFGLAIGIVASAGWLIGRRWLRW</sequence>
<evidence type="ECO:0000256" key="1">
    <source>
        <dbReference type="SAM" id="Phobius"/>
    </source>
</evidence>
<evidence type="ECO:0000313" key="3">
    <source>
        <dbReference type="Proteomes" id="UP000188879"/>
    </source>
</evidence>
<dbReference type="Pfam" id="PF06532">
    <property type="entry name" value="NrsF"/>
    <property type="match status" value="1"/>
</dbReference>
<dbReference type="OrthoDB" id="7256301at2"/>
<evidence type="ECO:0000313" key="2">
    <source>
        <dbReference type="EMBL" id="ONG51092.1"/>
    </source>
</evidence>
<gene>
    <name evidence="2" type="ORF">BKE38_16795</name>
</gene>
<reference evidence="2 3" key="1">
    <citation type="submission" date="2016-10" db="EMBL/GenBank/DDBJ databases">
        <title>Draft Genome sequence of Roseomonas sp. strain M3.</title>
        <authorList>
            <person name="Subhash Y."/>
            <person name="Lee S."/>
        </authorList>
    </citation>
    <scope>NUCLEOTIDE SEQUENCE [LARGE SCALE GENOMIC DNA]</scope>
    <source>
        <strain evidence="2 3">M3</strain>
    </source>
</reference>
<dbReference type="InterPro" id="IPR009495">
    <property type="entry name" value="NrsF"/>
</dbReference>
<organism evidence="2 3">
    <name type="scientific">Teichococcus deserti</name>
    <dbReference type="NCBI Taxonomy" id="1817963"/>
    <lineage>
        <taxon>Bacteria</taxon>
        <taxon>Pseudomonadati</taxon>
        <taxon>Pseudomonadota</taxon>
        <taxon>Alphaproteobacteria</taxon>
        <taxon>Acetobacterales</taxon>
        <taxon>Roseomonadaceae</taxon>
        <taxon>Roseomonas</taxon>
    </lineage>
</organism>
<dbReference type="RefSeq" id="WP_076958475.1">
    <property type="nucleotide sequence ID" value="NZ_MLCO01000173.1"/>
</dbReference>
<dbReference type="AlphaFoldDB" id="A0A1V2H101"/>
<name>A0A1V2H101_9PROT</name>
<accession>A0A1V2H101</accession>
<proteinExistence type="predicted"/>
<feature type="transmembrane region" description="Helical" evidence="1">
    <location>
        <begin position="187"/>
        <end position="210"/>
    </location>
</feature>
<keyword evidence="1" id="KW-0812">Transmembrane</keyword>
<dbReference type="EMBL" id="MLCO01000173">
    <property type="protein sequence ID" value="ONG51092.1"/>
    <property type="molecule type" value="Genomic_DNA"/>
</dbReference>
<feature type="transmembrane region" description="Helical" evidence="1">
    <location>
        <begin position="125"/>
        <end position="150"/>
    </location>
</feature>
<feature type="transmembrane region" description="Helical" evidence="1">
    <location>
        <begin position="67"/>
        <end position="85"/>
    </location>
</feature>
<dbReference type="Proteomes" id="UP000188879">
    <property type="component" value="Unassembled WGS sequence"/>
</dbReference>
<evidence type="ECO:0008006" key="4">
    <source>
        <dbReference type="Google" id="ProtNLM"/>
    </source>
</evidence>
<feature type="transmembrane region" description="Helical" evidence="1">
    <location>
        <begin position="26"/>
        <end position="47"/>
    </location>
</feature>
<protein>
    <recommendedName>
        <fullName evidence="4">DUF1109 domain-containing protein</fullName>
    </recommendedName>
</protein>
<keyword evidence="3" id="KW-1185">Reference proteome</keyword>
<feature type="transmembrane region" description="Helical" evidence="1">
    <location>
        <begin position="97"/>
        <end position="119"/>
    </location>
</feature>
<keyword evidence="1" id="KW-1133">Transmembrane helix</keyword>